<dbReference type="Pfam" id="PF17762">
    <property type="entry name" value="HTH_ParB"/>
    <property type="match status" value="1"/>
</dbReference>
<dbReference type="SUPFAM" id="SSF110849">
    <property type="entry name" value="ParB/Sulfiredoxin"/>
    <property type="match status" value="1"/>
</dbReference>
<evidence type="ECO:0000256" key="2">
    <source>
        <dbReference type="SAM" id="MobiDB-lite"/>
    </source>
</evidence>
<dbReference type="GO" id="GO:0007059">
    <property type="term" value="P:chromosome segregation"/>
    <property type="evidence" value="ECO:0007669"/>
    <property type="project" value="TreeGrafter"/>
</dbReference>
<dbReference type="InterPro" id="IPR036086">
    <property type="entry name" value="ParB/Sulfiredoxin_sf"/>
</dbReference>
<protein>
    <submittedName>
        <fullName evidence="4">Fis family transcriptional regulator</fullName>
    </submittedName>
</protein>
<dbReference type="Proteomes" id="UP000233597">
    <property type="component" value="Unassembled WGS sequence"/>
</dbReference>
<feature type="region of interest" description="Disordered" evidence="2">
    <location>
        <begin position="583"/>
        <end position="629"/>
    </location>
</feature>
<evidence type="ECO:0000313" key="5">
    <source>
        <dbReference type="Proteomes" id="UP000233597"/>
    </source>
</evidence>
<evidence type="ECO:0000313" key="4">
    <source>
        <dbReference type="EMBL" id="PKR48450.1"/>
    </source>
</evidence>
<feature type="domain" description="ParB-like N-terminal" evidence="3">
    <location>
        <begin position="4"/>
        <end position="102"/>
    </location>
</feature>
<dbReference type="InterPro" id="IPR041468">
    <property type="entry name" value="HTH_ParB/Spo0J"/>
</dbReference>
<comment type="caution">
    <text evidence="4">The sequence shown here is derived from an EMBL/GenBank/DDBJ whole genome shotgun (WGS) entry which is preliminary data.</text>
</comment>
<dbReference type="Pfam" id="PF02195">
    <property type="entry name" value="ParB_N"/>
    <property type="match status" value="1"/>
</dbReference>
<proteinExistence type="inferred from homology"/>
<name>A0A2N3KD47_9PROT</name>
<feature type="compositionally biased region" description="Acidic residues" evidence="2">
    <location>
        <begin position="583"/>
        <end position="623"/>
    </location>
</feature>
<dbReference type="NCBIfam" id="TIGR00180">
    <property type="entry name" value="parB_part"/>
    <property type="match status" value="1"/>
</dbReference>
<evidence type="ECO:0000256" key="1">
    <source>
        <dbReference type="ARBA" id="ARBA00006295"/>
    </source>
</evidence>
<dbReference type="SMART" id="SM00470">
    <property type="entry name" value="ParB"/>
    <property type="match status" value="1"/>
</dbReference>
<dbReference type="Gene3D" id="3.90.1530.30">
    <property type="match status" value="1"/>
</dbReference>
<evidence type="ECO:0000259" key="3">
    <source>
        <dbReference type="SMART" id="SM00470"/>
    </source>
</evidence>
<dbReference type="RefSeq" id="WP_101271429.1">
    <property type="nucleotide sequence ID" value="NZ_NWTK01000023.1"/>
</dbReference>
<dbReference type="PANTHER" id="PTHR33375">
    <property type="entry name" value="CHROMOSOME-PARTITIONING PROTEIN PARB-RELATED"/>
    <property type="match status" value="1"/>
</dbReference>
<dbReference type="PANTHER" id="PTHR33375:SF7">
    <property type="entry name" value="CHROMOSOME 2-PARTITIONING PROTEIN PARB-RELATED"/>
    <property type="match status" value="1"/>
</dbReference>
<dbReference type="EMBL" id="NWTK01000023">
    <property type="protein sequence ID" value="PKR48450.1"/>
    <property type="molecule type" value="Genomic_DNA"/>
</dbReference>
<feature type="region of interest" description="Disordered" evidence="2">
    <location>
        <begin position="309"/>
        <end position="332"/>
    </location>
</feature>
<dbReference type="InterPro" id="IPR003115">
    <property type="entry name" value="ParB_N"/>
</dbReference>
<dbReference type="OrthoDB" id="9813122at2"/>
<dbReference type="AlphaFoldDB" id="A0A2N3KD47"/>
<organism evidence="4 5">
    <name type="scientific">Thalassospira marina</name>
    <dbReference type="NCBI Taxonomy" id="2048283"/>
    <lineage>
        <taxon>Bacteria</taxon>
        <taxon>Pseudomonadati</taxon>
        <taxon>Pseudomonadota</taxon>
        <taxon>Alphaproteobacteria</taxon>
        <taxon>Rhodospirillales</taxon>
        <taxon>Thalassospiraceae</taxon>
        <taxon>Thalassospira</taxon>
    </lineage>
</organism>
<dbReference type="InterPro" id="IPR050336">
    <property type="entry name" value="Chromosome_partition/occlusion"/>
</dbReference>
<dbReference type="GO" id="GO:0005694">
    <property type="term" value="C:chromosome"/>
    <property type="evidence" value="ECO:0007669"/>
    <property type="project" value="TreeGrafter"/>
</dbReference>
<sequence>MTIQTIPLNKLTVAEGNNPRRSMDSAALEGLAASILTDGLLQNLVVQKAGRKFRIVSGERRYRALSLLAERGDIDKTHPVPVEVRGDLTETEALRLATVENIQREQLAPMDEADAFATLLGEGASLEDVAAKAGVSVLTVKRRVALASLCEEAKEKVREGEFTLSAAEALTLGTHEQQRAFVEQLAQGYTYDAEDLRDRLTGEKPALSLAIFPVEQYEGTTTADLFADEDNTFFDDAEQFYRLQSEAVEALAEHHREAGAAFVEVLTESYAPWWQYREVDTEEGETGGVVIHFKPSGRVEVREGLLHRQVSPSVAEETSEAPNLPKPQPEYSGPVIRMMSAHKSLAVMEALMANPRKAKEVAVINLLNAHDGAGRMRLDAHPALAYFAQSESQPTSYLAIEREAQDMMNGLGVEGRQRSPYDRPARGAWERLLADMKDPCGLYEVVQGFSDAELDQLHLFLTALTFGQGNMDALDSHDSLFNRVAVHLDVAMRDGWKPDEAFLSRRRKDQLETIAKECGAIARMGRMKDYSKAQLVAALARHFERCAEADSTIPEEMRNRANAWLPDAMRFPAVTAEDALEWQEEEEATCAEADDGEETEEGETEGGEGEDEEVMPLDAEDVCSVEVAA</sequence>
<dbReference type="SUPFAM" id="SSF109709">
    <property type="entry name" value="KorB DNA-binding domain-like"/>
    <property type="match status" value="1"/>
</dbReference>
<dbReference type="GO" id="GO:0003677">
    <property type="term" value="F:DNA binding"/>
    <property type="evidence" value="ECO:0007669"/>
    <property type="project" value="InterPro"/>
</dbReference>
<gene>
    <name evidence="4" type="ORF">COO20_24640</name>
</gene>
<dbReference type="InterPro" id="IPR004437">
    <property type="entry name" value="ParB/RepB/Spo0J"/>
</dbReference>
<comment type="similarity">
    <text evidence="1">Belongs to the ParB family.</text>
</comment>
<accession>A0A2N3KD47</accession>
<dbReference type="CDD" id="cd16406">
    <property type="entry name" value="ParB_N_like"/>
    <property type="match status" value="1"/>
</dbReference>
<reference evidence="4 5" key="1">
    <citation type="submission" date="2017-09" db="EMBL/GenBank/DDBJ databases">
        <title>Biodiversity and function of Thalassospira species in the particle-attached aromatic-hydrocarbon-degrading consortia from the surface seawater of the South China Sea.</title>
        <authorList>
            <person name="Dong C."/>
            <person name="Liu R."/>
            <person name="Shao Z."/>
        </authorList>
    </citation>
    <scope>NUCLEOTIDE SEQUENCE [LARGE SCALE GENOMIC DNA]</scope>
    <source>
        <strain evidence="4 5">CSC1P2</strain>
    </source>
</reference>
<dbReference type="Gene3D" id="1.10.10.2830">
    <property type="match status" value="1"/>
</dbReference>